<proteinExistence type="predicted"/>
<feature type="domain" description="PiggyBac transposable element-derived protein" evidence="1">
    <location>
        <begin position="1"/>
        <end position="107"/>
    </location>
</feature>
<name>A0A8X6QZ88_NEPPI</name>
<keyword evidence="3" id="KW-1185">Reference proteome</keyword>
<reference evidence="2" key="1">
    <citation type="submission" date="2020-08" db="EMBL/GenBank/DDBJ databases">
        <title>Multicomponent nature underlies the extraordinary mechanical properties of spider dragline silk.</title>
        <authorList>
            <person name="Kono N."/>
            <person name="Nakamura H."/>
            <person name="Mori M."/>
            <person name="Yoshida Y."/>
            <person name="Ohtoshi R."/>
            <person name="Malay A.D."/>
            <person name="Moran D.A.P."/>
            <person name="Tomita M."/>
            <person name="Numata K."/>
            <person name="Arakawa K."/>
        </authorList>
    </citation>
    <scope>NUCLEOTIDE SEQUENCE</scope>
</reference>
<dbReference type="InterPro" id="IPR052638">
    <property type="entry name" value="PiggyBac_TE-derived"/>
</dbReference>
<dbReference type="GO" id="GO:0043565">
    <property type="term" value="F:sequence-specific DNA binding"/>
    <property type="evidence" value="ECO:0007669"/>
    <property type="project" value="TreeGrafter"/>
</dbReference>
<dbReference type="InterPro" id="IPR029526">
    <property type="entry name" value="PGBD"/>
</dbReference>
<comment type="caution">
    <text evidence="2">The sequence shown here is derived from an EMBL/GenBank/DDBJ whole genome shotgun (WGS) entry which is preliminary data.</text>
</comment>
<dbReference type="Proteomes" id="UP000887013">
    <property type="component" value="Unassembled WGS sequence"/>
</dbReference>
<sequence length="142" mass="16341">MVPYYGHHTCSMFIKGKPIKFSFKIWMLCSSSGYPYAMEIYSGRKNESPGMPQGEDGVTQPLSKITDLSRPKVYFDNFFTYYNLLKKLADSRIRATGTVRSSYIRLCPLLWIITQLPKRAEEQWITVVMALYSFADGITVQL</sequence>
<dbReference type="Pfam" id="PF13843">
    <property type="entry name" value="DDE_Tnp_1_7"/>
    <property type="match status" value="1"/>
</dbReference>
<accession>A0A8X6QZ88</accession>
<dbReference type="PANTHER" id="PTHR47055">
    <property type="entry name" value="DDE_TNP_1_7 DOMAIN-CONTAINING PROTEIN"/>
    <property type="match status" value="1"/>
</dbReference>
<dbReference type="PANTHER" id="PTHR47055:SF3">
    <property type="entry name" value="PHORBOL-ESTER_DAG-TYPE DOMAIN-CONTAINING PROTEIN"/>
    <property type="match status" value="1"/>
</dbReference>
<organism evidence="2 3">
    <name type="scientific">Nephila pilipes</name>
    <name type="common">Giant wood spider</name>
    <name type="synonym">Nephila maculata</name>
    <dbReference type="NCBI Taxonomy" id="299642"/>
    <lineage>
        <taxon>Eukaryota</taxon>
        <taxon>Metazoa</taxon>
        <taxon>Ecdysozoa</taxon>
        <taxon>Arthropoda</taxon>
        <taxon>Chelicerata</taxon>
        <taxon>Arachnida</taxon>
        <taxon>Araneae</taxon>
        <taxon>Araneomorphae</taxon>
        <taxon>Entelegynae</taxon>
        <taxon>Araneoidea</taxon>
        <taxon>Nephilidae</taxon>
        <taxon>Nephila</taxon>
    </lineage>
</organism>
<evidence type="ECO:0000313" key="3">
    <source>
        <dbReference type="Proteomes" id="UP000887013"/>
    </source>
</evidence>
<dbReference type="OrthoDB" id="6434956at2759"/>
<protein>
    <submittedName>
        <fullName evidence="2">PiggyBac transposable element-derived protein 3</fullName>
    </submittedName>
</protein>
<evidence type="ECO:0000313" key="2">
    <source>
        <dbReference type="EMBL" id="GFU45703.1"/>
    </source>
</evidence>
<dbReference type="AlphaFoldDB" id="A0A8X6QZ88"/>
<gene>
    <name evidence="2" type="primary">PGBD3</name>
    <name evidence="2" type="ORF">NPIL_37561</name>
</gene>
<evidence type="ECO:0000259" key="1">
    <source>
        <dbReference type="Pfam" id="PF13843"/>
    </source>
</evidence>
<dbReference type="EMBL" id="BMAW01036756">
    <property type="protein sequence ID" value="GFU45703.1"/>
    <property type="molecule type" value="Genomic_DNA"/>
</dbReference>